<keyword evidence="5 8" id="KW-0233">DNA recombination</keyword>
<dbReference type="HAMAP" id="MF_00201">
    <property type="entry name" value="RecO"/>
    <property type="match status" value="1"/>
</dbReference>
<dbReference type="Gene3D" id="2.40.50.140">
    <property type="entry name" value="Nucleic acid-binding proteins"/>
    <property type="match status" value="1"/>
</dbReference>
<comment type="function">
    <text evidence="1 8">Involved in DNA repair and RecF pathway recombination.</text>
</comment>
<dbReference type="InterPro" id="IPR012340">
    <property type="entry name" value="NA-bd_OB-fold"/>
</dbReference>
<dbReference type="RefSeq" id="WP_077411515.1">
    <property type="nucleotide sequence ID" value="NZ_JBHRTS010000003.1"/>
</dbReference>
<proteinExistence type="inferred from homology"/>
<dbReference type="Proteomes" id="UP001595533">
    <property type="component" value="Unassembled WGS sequence"/>
</dbReference>
<dbReference type="PANTHER" id="PTHR33991">
    <property type="entry name" value="DNA REPAIR PROTEIN RECO"/>
    <property type="match status" value="1"/>
</dbReference>
<evidence type="ECO:0000256" key="2">
    <source>
        <dbReference type="ARBA" id="ARBA00007452"/>
    </source>
</evidence>
<keyword evidence="6 8" id="KW-0234">DNA repair</keyword>
<dbReference type="InterPro" id="IPR042242">
    <property type="entry name" value="RecO_C"/>
</dbReference>
<feature type="domain" description="DNA replication/recombination mediator RecO N-terminal" evidence="9">
    <location>
        <begin position="2"/>
        <end position="73"/>
    </location>
</feature>
<accession>A0ABV7JE26</accession>
<evidence type="ECO:0000256" key="4">
    <source>
        <dbReference type="ARBA" id="ARBA00022763"/>
    </source>
</evidence>
<dbReference type="SUPFAM" id="SSF50249">
    <property type="entry name" value="Nucleic acid-binding proteins"/>
    <property type="match status" value="1"/>
</dbReference>
<name>A0ABV7JE26_9GAMM</name>
<evidence type="ECO:0000259" key="9">
    <source>
        <dbReference type="Pfam" id="PF11967"/>
    </source>
</evidence>
<dbReference type="InterPro" id="IPR022572">
    <property type="entry name" value="DNA_rep/recomb_RecO_N"/>
</dbReference>
<evidence type="ECO:0000256" key="7">
    <source>
        <dbReference type="ARBA" id="ARBA00033409"/>
    </source>
</evidence>
<gene>
    <name evidence="8 10" type="primary">recO</name>
    <name evidence="10" type="ORF">ACFODZ_05445</name>
</gene>
<evidence type="ECO:0000256" key="1">
    <source>
        <dbReference type="ARBA" id="ARBA00003065"/>
    </source>
</evidence>
<evidence type="ECO:0000313" key="10">
    <source>
        <dbReference type="EMBL" id="MFC3193677.1"/>
    </source>
</evidence>
<dbReference type="Gene3D" id="1.20.1440.120">
    <property type="entry name" value="Recombination protein O, C-terminal domain"/>
    <property type="match status" value="1"/>
</dbReference>
<organism evidence="10 11">
    <name type="scientific">Marinicella sediminis</name>
    <dbReference type="NCBI Taxonomy" id="1792834"/>
    <lineage>
        <taxon>Bacteria</taxon>
        <taxon>Pseudomonadati</taxon>
        <taxon>Pseudomonadota</taxon>
        <taxon>Gammaproteobacteria</taxon>
        <taxon>Lysobacterales</taxon>
        <taxon>Marinicellaceae</taxon>
        <taxon>Marinicella</taxon>
    </lineage>
</organism>
<dbReference type="Pfam" id="PF11967">
    <property type="entry name" value="RecO_N"/>
    <property type="match status" value="1"/>
</dbReference>
<protein>
    <recommendedName>
        <fullName evidence="3 8">DNA repair protein RecO</fullName>
    </recommendedName>
    <alternativeName>
        <fullName evidence="7 8">Recombination protein O</fullName>
    </alternativeName>
</protein>
<comment type="caution">
    <text evidence="10">The sequence shown here is derived from an EMBL/GenBank/DDBJ whole genome shotgun (WGS) entry which is preliminary data.</text>
</comment>
<sequence>MISDSGYVLHKRDYKDSSEIVRLLCRQHGLVDVLAKGSKRPTSSFKNQLQPFLPTYLAFTGKSSLKTLTMAEQTAISRGIPFLNQVSLLYCNELILLLSMDEHTAVRLFPAYEQVIQAIQDNQRLVAHLRRFEWHLSGLMGYQLTIPDSVTETDCLSFDAVNGLVKAAHNQGCEVTTLRQFIAGSSMNQQQWQQLSRLMRTVVDHLVNGQPIRSRELLS</sequence>
<comment type="similarity">
    <text evidence="2 8">Belongs to the RecO family.</text>
</comment>
<keyword evidence="11" id="KW-1185">Reference proteome</keyword>
<dbReference type="EMBL" id="JBHRTS010000003">
    <property type="protein sequence ID" value="MFC3193677.1"/>
    <property type="molecule type" value="Genomic_DNA"/>
</dbReference>
<evidence type="ECO:0000256" key="5">
    <source>
        <dbReference type="ARBA" id="ARBA00023172"/>
    </source>
</evidence>
<evidence type="ECO:0000256" key="3">
    <source>
        <dbReference type="ARBA" id="ARBA00021310"/>
    </source>
</evidence>
<dbReference type="PANTHER" id="PTHR33991:SF1">
    <property type="entry name" value="DNA REPAIR PROTEIN RECO"/>
    <property type="match status" value="1"/>
</dbReference>
<reference evidence="11" key="1">
    <citation type="journal article" date="2019" name="Int. J. Syst. Evol. Microbiol.">
        <title>The Global Catalogue of Microorganisms (GCM) 10K type strain sequencing project: providing services to taxonomists for standard genome sequencing and annotation.</title>
        <authorList>
            <consortium name="The Broad Institute Genomics Platform"/>
            <consortium name="The Broad Institute Genome Sequencing Center for Infectious Disease"/>
            <person name="Wu L."/>
            <person name="Ma J."/>
        </authorList>
    </citation>
    <scope>NUCLEOTIDE SEQUENCE [LARGE SCALE GENOMIC DNA]</scope>
    <source>
        <strain evidence="11">KCTC 42953</strain>
    </source>
</reference>
<dbReference type="Pfam" id="PF02565">
    <property type="entry name" value="RecO_C"/>
    <property type="match status" value="1"/>
</dbReference>
<dbReference type="InterPro" id="IPR003717">
    <property type="entry name" value="RecO"/>
</dbReference>
<dbReference type="NCBIfam" id="TIGR00613">
    <property type="entry name" value="reco"/>
    <property type="match status" value="1"/>
</dbReference>
<evidence type="ECO:0000256" key="8">
    <source>
        <dbReference type="HAMAP-Rule" id="MF_00201"/>
    </source>
</evidence>
<evidence type="ECO:0000256" key="6">
    <source>
        <dbReference type="ARBA" id="ARBA00023204"/>
    </source>
</evidence>
<keyword evidence="4 8" id="KW-0227">DNA damage</keyword>
<evidence type="ECO:0000313" key="11">
    <source>
        <dbReference type="Proteomes" id="UP001595533"/>
    </source>
</evidence>